<evidence type="ECO:0000259" key="1">
    <source>
        <dbReference type="Pfam" id="PF12728"/>
    </source>
</evidence>
<dbReference type="RefSeq" id="WP_221854992.1">
    <property type="nucleotide sequence ID" value="NZ_BAAAYV010000005.1"/>
</dbReference>
<sequence length="66" mass="7477">MSHPVTEPRPRFYFVPEVAKELRRSEGATRWLIHSGALKSSKLAGRRVVTQAQLDEFFASAFEEAS</sequence>
<organism evidence="2 3">
    <name type="scientific">Microbacterium marinilacus</name>
    <dbReference type="NCBI Taxonomy" id="415209"/>
    <lineage>
        <taxon>Bacteria</taxon>
        <taxon>Bacillati</taxon>
        <taxon>Actinomycetota</taxon>
        <taxon>Actinomycetes</taxon>
        <taxon>Micrococcales</taxon>
        <taxon>Microbacteriaceae</taxon>
        <taxon>Microbacterium</taxon>
    </lineage>
</organism>
<reference evidence="3" key="1">
    <citation type="journal article" date="2019" name="Int. J. Syst. Evol. Microbiol.">
        <title>The Global Catalogue of Microorganisms (GCM) 10K type strain sequencing project: providing services to taxonomists for standard genome sequencing and annotation.</title>
        <authorList>
            <consortium name="The Broad Institute Genomics Platform"/>
            <consortium name="The Broad Institute Genome Sequencing Center for Infectious Disease"/>
            <person name="Wu L."/>
            <person name="Ma J."/>
        </authorList>
    </citation>
    <scope>NUCLEOTIDE SEQUENCE [LARGE SCALE GENOMIC DNA]</scope>
    <source>
        <strain evidence="3">JCM 16546</strain>
    </source>
</reference>
<name>A0ABP7BC34_9MICO</name>
<comment type="caution">
    <text evidence="2">The sequence shown here is derived from an EMBL/GenBank/DDBJ whole genome shotgun (WGS) entry which is preliminary data.</text>
</comment>
<feature type="domain" description="Helix-turn-helix" evidence="1">
    <location>
        <begin position="15"/>
        <end position="60"/>
    </location>
</feature>
<dbReference type="Pfam" id="PF12728">
    <property type="entry name" value="HTH_17"/>
    <property type="match status" value="1"/>
</dbReference>
<dbReference type="EMBL" id="BAAAYV010000005">
    <property type="protein sequence ID" value="GAA3654430.1"/>
    <property type="molecule type" value="Genomic_DNA"/>
</dbReference>
<evidence type="ECO:0000313" key="3">
    <source>
        <dbReference type="Proteomes" id="UP001410795"/>
    </source>
</evidence>
<proteinExistence type="predicted"/>
<keyword evidence="3" id="KW-1185">Reference proteome</keyword>
<dbReference type="InterPro" id="IPR041657">
    <property type="entry name" value="HTH_17"/>
</dbReference>
<dbReference type="Proteomes" id="UP001410795">
    <property type="component" value="Unassembled WGS sequence"/>
</dbReference>
<accession>A0ABP7BC34</accession>
<gene>
    <name evidence="2" type="ORF">GCM10022202_13200</name>
</gene>
<protein>
    <recommendedName>
        <fullName evidence="1">Helix-turn-helix domain-containing protein</fullName>
    </recommendedName>
</protein>
<evidence type="ECO:0000313" key="2">
    <source>
        <dbReference type="EMBL" id="GAA3654430.1"/>
    </source>
</evidence>